<comment type="similarity">
    <text evidence="1">Belongs to the DCC1 family.</text>
</comment>
<dbReference type="GO" id="GO:0031390">
    <property type="term" value="C:Ctf18 RFC-like complex"/>
    <property type="evidence" value="ECO:0007669"/>
    <property type="project" value="InterPro"/>
</dbReference>
<dbReference type="Proteomes" id="UP000717328">
    <property type="component" value="Unassembled WGS sequence"/>
</dbReference>
<accession>A0A9P7GL82</accession>
<keyword evidence="4" id="KW-1185">Reference proteome</keyword>
<dbReference type="GO" id="GO:0000785">
    <property type="term" value="C:chromatin"/>
    <property type="evidence" value="ECO:0007669"/>
    <property type="project" value="TreeGrafter"/>
</dbReference>
<protein>
    <recommendedName>
        <fullName evidence="5">Sister chromatid cohesion protein DCC1</fullName>
    </recommendedName>
</protein>
<evidence type="ECO:0000256" key="2">
    <source>
        <dbReference type="ARBA" id="ARBA00022705"/>
    </source>
</evidence>
<dbReference type="InterPro" id="IPR019128">
    <property type="entry name" value="Dcc1"/>
</dbReference>
<dbReference type="PANTHER" id="PTHR13395:SF6">
    <property type="entry name" value="SISTER CHROMATID COHESION PROTEIN DCC1"/>
    <property type="match status" value="1"/>
</dbReference>
<reference evidence="3" key="1">
    <citation type="submission" date="2021-02" db="EMBL/GenBank/DDBJ databases">
        <authorList>
            <person name="Nieuwenhuis M."/>
            <person name="Van De Peppel L.J.J."/>
        </authorList>
    </citation>
    <scope>NUCLEOTIDE SEQUENCE</scope>
    <source>
        <strain evidence="3">D49</strain>
    </source>
</reference>
<organism evidence="3 4">
    <name type="scientific">Sphagnurus paluster</name>
    <dbReference type="NCBI Taxonomy" id="117069"/>
    <lineage>
        <taxon>Eukaryota</taxon>
        <taxon>Fungi</taxon>
        <taxon>Dikarya</taxon>
        <taxon>Basidiomycota</taxon>
        <taxon>Agaricomycotina</taxon>
        <taxon>Agaricomycetes</taxon>
        <taxon>Agaricomycetidae</taxon>
        <taxon>Agaricales</taxon>
        <taxon>Tricholomatineae</taxon>
        <taxon>Lyophyllaceae</taxon>
        <taxon>Sphagnurus</taxon>
    </lineage>
</organism>
<comment type="caution">
    <text evidence="3">The sequence shown here is derived from an EMBL/GenBank/DDBJ whole genome shotgun (WGS) entry which is preliminary data.</text>
</comment>
<keyword evidence="2" id="KW-0235">DNA replication</keyword>
<gene>
    <name evidence="3" type="ORF">H0H81_011722</name>
</gene>
<dbReference type="EMBL" id="JABCKI010000409">
    <property type="protein sequence ID" value="KAG5650583.1"/>
    <property type="molecule type" value="Genomic_DNA"/>
</dbReference>
<dbReference type="GO" id="GO:0006260">
    <property type="term" value="P:DNA replication"/>
    <property type="evidence" value="ECO:0007669"/>
    <property type="project" value="UniProtKB-KW"/>
</dbReference>
<dbReference type="PANTHER" id="PTHR13395">
    <property type="entry name" value="SISTER CHROMATID COHESION PROTEIN DCC1-RELATED"/>
    <property type="match status" value="1"/>
</dbReference>
<dbReference type="OrthoDB" id="276989at2759"/>
<dbReference type="Pfam" id="PF09724">
    <property type="entry name" value="Dcc1"/>
    <property type="match status" value="1"/>
</dbReference>
<evidence type="ECO:0000313" key="4">
    <source>
        <dbReference type="Proteomes" id="UP000717328"/>
    </source>
</evidence>
<proteinExistence type="inferred from homology"/>
<sequence length="263" mass="29349">MSESDLCFSSSSSKDSSYFKLLELPPDLCKLIENAIDTNTPLRLKIKGHSGDDAVLCTADQTFAVRSVALSNTVLVVTPPPDAFSLNFADESVVIRDQVTEILELTPSVPKLHTLSEILRGREYDDGQQDDESNEILPEDRHKRYTYDEALRNIQASDAELDHGLKNRHILNINGEELLYPSLSILLNNDYFKVNCDPSLEILSSSLADDHEVPRSVSTQVMSWFGTIKDGKWKMEVDALIKEVGLGILRHHQVCRRPGLGGI</sequence>
<dbReference type="AlphaFoldDB" id="A0A9P7GL82"/>
<name>A0A9P7GL82_9AGAR</name>
<dbReference type="GO" id="GO:0034088">
    <property type="term" value="P:maintenance of mitotic sister chromatid cohesion"/>
    <property type="evidence" value="ECO:0007669"/>
    <property type="project" value="TreeGrafter"/>
</dbReference>
<dbReference type="GO" id="GO:0000775">
    <property type="term" value="C:chromosome, centromeric region"/>
    <property type="evidence" value="ECO:0007669"/>
    <property type="project" value="TreeGrafter"/>
</dbReference>
<reference evidence="3" key="2">
    <citation type="submission" date="2021-10" db="EMBL/GenBank/DDBJ databases">
        <title>Phylogenomics reveals ancestral predisposition of the termite-cultivated fungus Termitomyces towards a domesticated lifestyle.</title>
        <authorList>
            <person name="Auxier B."/>
            <person name="Grum-Grzhimaylo A."/>
            <person name="Cardenas M.E."/>
            <person name="Lodge J.D."/>
            <person name="Laessoe T."/>
            <person name="Pedersen O."/>
            <person name="Smith M.E."/>
            <person name="Kuyper T.W."/>
            <person name="Franco-Molano E.A."/>
            <person name="Baroni T.J."/>
            <person name="Aanen D.K."/>
        </authorList>
    </citation>
    <scope>NUCLEOTIDE SEQUENCE</scope>
    <source>
        <strain evidence="3">D49</strain>
    </source>
</reference>
<evidence type="ECO:0000313" key="3">
    <source>
        <dbReference type="EMBL" id="KAG5650583.1"/>
    </source>
</evidence>
<evidence type="ECO:0000256" key="1">
    <source>
        <dbReference type="ARBA" id="ARBA00007017"/>
    </source>
</evidence>
<evidence type="ECO:0008006" key="5">
    <source>
        <dbReference type="Google" id="ProtNLM"/>
    </source>
</evidence>